<dbReference type="InterPro" id="IPR012885">
    <property type="entry name" value="F-box_Sdz-33"/>
</dbReference>
<gene>
    <name evidence="2" type="ORF">GCK72_011736</name>
</gene>
<evidence type="ECO:0000313" key="2">
    <source>
        <dbReference type="EMBL" id="KAF1763470.1"/>
    </source>
</evidence>
<protein>
    <recommendedName>
        <fullName evidence="1">F-box domain-containing protein</fullName>
    </recommendedName>
</protein>
<name>A0A6A5H6L3_CAERE</name>
<reference evidence="2 3" key="1">
    <citation type="submission" date="2019-12" db="EMBL/GenBank/DDBJ databases">
        <title>Chromosome-level assembly of the Caenorhabditis remanei genome.</title>
        <authorList>
            <person name="Teterina A.A."/>
            <person name="Willis J.H."/>
            <person name="Phillips P.C."/>
        </authorList>
    </citation>
    <scope>NUCLEOTIDE SEQUENCE [LARGE SCALE GENOMIC DNA]</scope>
    <source>
        <strain evidence="2 3">PX506</strain>
        <tissue evidence="2">Whole organism</tissue>
    </source>
</reference>
<feature type="domain" description="F-box" evidence="1">
    <location>
        <begin position="6"/>
        <end position="56"/>
    </location>
</feature>
<dbReference type="KEGG" id="crq:GCK72_011736"/>
<dbReference type="EMBL" id="WUAV01000003">
    <property type="protein sequence ID" value="KAF1763470.1"/>
    <property type="molecule type" value="Genomic_DNA"/>
</dbReference>
<dbReference type="RefSeq" id="XP_003100866.2">
    <property type="nucleotide sequence ID" value="XM_003100818.2"/>
</dbReference>
<dbReference type="AlphaFoldDB" id="A0A6A5H6L3"/>
<proteinExistence type="predicted"/>
<sequence>MATRNGFKLLKLPFLAIEQVFLFLDILEIIDISLCSKRCKNVVKRNRATPATYINIEFCREHGVDVCSVDNKKVVATWNFSNTNMGNRKKIWWSIDGTEGYTLKNINSQNIRNGFYQCCTPPRKIAASMNTVISHLLEVLRNCYVKHVNINMHYERVAYKTLLDSLQTCESLEMISDGSSDHTKHVLSSIKITKSFNDKSYLYSSANPFLGALECTDHINCENASWMRAETLLTLNCEYVELKKARLTADDIMEYLKKWKNSTGMERVRKLNIMHTAVGIGPLDFEELEARRWDPVKRAAMYRLQDELYIMCNNGMDIERADGLLGTILQHETRGFFFLVWADRFPDQTFPYGAILL</sequence>
<dbReference type="Pfam" id="PF07735">
    <property type="entry name" value="FBA_2"/>
    <property type="match status" value="1"/>
</dbReference>
<comment type="caution">
    <text evidence="2">The sequence shown here is derived from an EMBL/GenBank/DDBJ whole genome shotgun (WGS) entry which is preliminary data.</text>
</comment>
<dbReference type="Proteomes" id="UP000483820">
    <property type="component" value="Chromosome III"/>
</dbReference>
<dbReference type="Pfam" id="PF00646">
    <property type="entry name" value="F-box"/>
    <property type="match status" value="1"/>
</dbReference>
<dbReference type="CTD" id="9815973"/>
<evidence type="ECO:0000259" key="1">
    <source>
        <dbReference type="PROSITE" id="PS50181"/>
    </source>
</evidence>
<dbReference type="GeneID" id="9815973"/>
<evidence type="ECO:0000313" key="3">
    <source>
        <dbReference type="Proteomes" id="UP000483820"/>
    </source>
</evidence>
<accession>A0A6A5H6L3</accession>
<dbReference type="PANTHER" id="PTHR21503:SF8">
    <property type="entry name" value="F-BOX ASSOCIATED DOMAIN-CONTAINING PROTEIN-RELATED"/>
    <property type="match status" value="1"/>
</dbReference>
<dbReference type="InterPro" id="IPR001810">
    <property type="entry name" value="F-box_dom"/>
</dbReference>
<dbReference type="PANTHER" id="PTHR21503">
    <property type="entry name" value="F-BOX-CONTAINING HYPOTHETICAL PROTEIN C.ELEGANS"/>
    <property type="match status" value="1"/>
</dbReference>
<organism evidence="2 3">
    <name type="scientific">Caenorhabditis remanei</name>
    <name type="common">Caenorhabditis vulgaris</name>
    <dbReference type="NCBI Taxonomy" id="31234"/>
    <lineage>
        <taxon>Eukaryota</taxon>
        <taxon>Metazoa</taxon>
        <taxon>Ecdysozoa</taxon>
        <taxon>Nematoda</taxon>
        <taxon>Chromadorea</taxon>
        <taxon>Rhabditida</taxon>
        <taxon>Rhabditina</taxon>
        <taxon>Rhabditomorpha</taxon>
        <taxon>Rhabditoidea</taxon>
        <taxon>Rhabditidae</taxon>
        <taxon>Peloderinae</taxon>
        <taxon>Caenorhabditis</taxon>
    </lineage>
</organism>
<dbReference type="PROSITE" id="PS50181">
    <property type="entry name" value="FBOX"/>
    <property type="match status" value="1"/>
</dbReference>